<feature type="transmembrane region" description="Helical" evidence="1">
    <location>
        <begin position="51"/>
        <end position="70"/>
    </location>
</feature>
<proteinExistence type="predicted"/>
<feature type="transmembrane region" description="Helical" evidence="1">
    <location>
        <begin position="186"/>
        <end position="207"/>
    </location>
</feature>
<keyword evidence="3" id="KW-1185">Reference proteome</keyword>
<protein>
    <submittedName>
        <fullName evidence="2">Uncharacterized protein</fullName>
    </submittedName>
</protein>
<sequence>MRSSTVLLSTTVASAVLYVAAAAALGTPPGATAVGDEVAGWFAGHATEVRIYVWCLTLLAPLAGTTVGLVRQRLPAPYRDVFLVGGITFVAETAVMAWLWGALSSHEATTTPATARALLDVASFWGPVLTGSTVTMLAPIVVAGWRGALGVPRWLTALGVVALVEQVVETITVFGRTGFAAPGGPMNLYLGAVLTLAWFTGLGVVLARRPAGEPDAPAPQEVVARS</sequence>
<gene>
    <name evidence="2" type="ORF">WCD41_12155</name>
</gene>
<feature type="transmembrane region" description="Helical" evidence="1">
    <location>
        <begin position="123"/>
        <end position="142"/>
    </location>
</feature>
<keyword evidence="1" id="KW-1133">Transmembrane helix</keyword>
<accession>A0ABU8N4A0</accession>
<dbReference type="RefSeq" id="WP_337713687.1">
    <property type="nucleotide sequence ID" value="NZ_JBBEGL010000003.1"/>
</dbReference>
<reference evidence="2 3" key="1">
    <citation type="submission" date="2024-03" db="EMBL/GenBank/DDBJ databases">
        <title>Actinomycetospora sp. OC33-EN06, a novel actinomycete isolated from wild orchid (Aerides multiflora).</title>
        <authorList>
            <person name="Suriyachadkun C."/>
        </authorList>
    </citation>
    <scope>NUCLEOTIDE SEQUENCE [LARGE SCALE GENOMIC DNA]</scope>
    <source>
        <strain evidence="2 3">OC33-EN06</strain>
    </source>
</reference>
<evidence type="ECO:0000313" key="2">
    <source>
        <dbReference type="EMBL" id="MEJ2887201.1"/>
    </source>
</evidence>
<dbReference type="EMBL" id="JBBEGL010000003">
    <property type="protein sequence ID" value="MEJ2887201.1"/>
    <property type="molecule type" value="Genomic_DNA"/>
</dbReference>
<dbReference type="Proteomes" id="UP001370100">
    <property type="component" value="Unassembled WGS sequence"/>
</dbReference>
<evidence type="ECO:0000313" key="3">
    <source>
        <dbReference type="Proteomes" id="UP001370100"/>
    </source>
</evidence>
<name>A0ABU8N4A0_9PSEU</name>
<evidence type="ECO:0000256" key="1">
    <source>
        <dbReference type="SAM" id="Phobius"/>
    </source>
</evidence>
<keyword evidence="1" id="KW-0472">Membrane</keyword>
<feature type="transmembrane region" description="Helical" evidence="1">
    <location>
        <begin position="154"/>
        <end position="174"/>
    </location>
</feature>
<keyword evidence="1" id="KW-0812">Transmembrane</keyword>
<feature type="transmembrane region" description="Helical" evidence="1">
    <location>
        <begin position="82"/>
        <end position="103"/>
    </location>
</feature>
<comment type="caution">
    <text evidence="2">The sequence shown here is derived from an EMBL/GenBank/DDBJ whole genome shotgun (WGS) entry which is preliminary data.</text>
</comment>
<organism evidence="2 3">
    <name type="scientific">Actinomycetospora aeridis</name>
    <dbReference type="NCBI Taxonomy" id="3129231"/>
    <lineage>
        <taxon>Bacteria</taxon>
        <taxon>Bacillati</taxon>
        <taxon>Actinomycetota</taxon>
        <taxon>Actinomycetes</taxon>
        <taxon>Pseudonocardiales</taxon>
        <taxon>Pseudonocardiaceae</taxon>
        <taxon>Actinomycetospora</taxon>
    </lineage>
</organism>